<dbReference type="Gene3D" id="2.160.20.10">
    <property type="entry name" value="Single-stranded right-handed beta-helix, Pectin lyase-like"/>
    <property type="match status" value="2"/>
</dbReference>
<feature type="compositionally biased region" description="Low complexity" evidence="4">
    <location>
        <begin position="2442"/>
        <end position="2457"/>
    </location>
</feature>
<name>A0AA36G3N9_9BILA</name>
<dbReference type="InterPro" id="IPR013783">
    <property type="entry name" value="Ig-like_fold"/>
</dbReference>
<feature type="non-terminal residue" evidence="6">
    <location>
        <position position="2629"/>
    </location>
</feature>
<reference evidence="6" key="1">
    <citation type="submission" date="2023-06" db="EMBL/GenBank/DDBJ databases">
        <authorList>
            <person name="Delattre M."/>
        </authorList>
    </citation>
    <scope>NUCLEOTIDE SEQUENCE</scope>
    <source>
        <strain evidence="6">AF72</strain>
    </source>
</reference>
<comment type="caution">
    <text evidence="3">Lacks conserved residue(s) required for the propagation of feature annotation.</text>
</comment>
<dbReference type="GO" id="GO:0042995">
    <property type="term" value="C:cell projection"/>
    <property type="evidence" value="ECO:0007669"/>
    <property type="project" value="UniProtKB-SubCell"/>
</dbReference>
<dbReference type="InterPro" id="IPR002909">
    <property type="entry name" value="IPT_dom"/>
</dbReference>
<evidence type="ECO:0000256" key="4">
    <source>
        <dbReference type="SAM" id="MobiDB-lite"/>
    </source>
</evidence>
<keyword evidence="2" id="KW-0966">Cell projection</keyword>
<dbReference type="SUPFAM" id="SSF51126">
    <property type="entry name" value="Pectin lyase-like"/>
    <property type="match status" value="2"/>
</dbReference>
<protein>
    <recommendedName>
        <fullName evidence="5">EGF-like domain-containing protein</fullName>
    </recommendedName>
</protein>
<evidence type="ECO:0000256" key="2">
    <source>
        <dbReference type="ARBA" id="ARBA00023273"/>
    </source>
</evidence>
<evidence type="ECO:0000256" key="3">
    <source>
        <dbReference type="PROSITE-ProRule" id="PRU00076"/>
    </source>
</evidence>
<organism evidence="6 7">
    <name type="scientific">Mesorhabditis spiculigera</name>
    <dbReference type="NCBI Taxonomy" id="96644"/>
    <lineage>
        <taxon>Eukaryota</taxon>
        <taxon>Metazoa</taxon>
        <taxon>Ecdysozoa</taxon>
        <taxon>Nematoda</taxon>
        <taxon>Chromadorea</taxon>
        <taxon>Rhabditida</taxon>
        <taxon>Rhabditina</taxon>
        <taxon>Rhabditomorpha</taxon>
        <taxon>Rhabditoidea</taxon>
        <taxon>Rhabditidae</taxon>
        <taxon>Mesorhabditinae</taxon>
        <taxon>Mesorhabditis</taxon>
    </lineage>
</organism>
<feature type="domain" description="EGF-like" evidence="5">
    <location>
        <begin position="971"/>
        <end position="1003"/>
    </location>
</feature>
<feature type="compositionally biased region" description="Low complexity" evidence="4">
    <location>
        <begin position="2367"/>
        <end position="2383"/>
    </location>
</feature>
<accession>A0AA36G3N9</accession>
<dbReference type="PROSITE" id="PS00022">
    <property type="entry name" value="EGF_1"/>
    <property type="match status" value="2"/>
</dbReference>
<feature type="compositionally biased region" description="Low complexity" evidence="4">
    <location>
        <begin position="2403"/>
        <end position="2412"/>
    </location>
</feature>
<dbReference type="InterPro" id="IPR051830">
    <property type="entry name" value="NOTCH_homolog"/>
</dbReference>
<dbReference type="Pfam" id="PF01833">
    <property type="entry name" value="TIG"/>
    <property type="match status" value="1"/>
</dbReference>
<evidence type="ECO:0000259" key="5">
    <source>
        <dbReference type="PROSITE" id="PS50026"/>
    </source>
</evidence>
<feature type="region of interest" description="Disordered" evidence="4">
    <location>
        <begin position="2559"/>
        <end position="2586"/>
    </location>
</feature>
<feature type="compositionally biased region" description="Polar residues" evidence="4">
    <location>
        <begin position="2489"/>
        <end position="2503"/>
    </location>
</feature>
<dbReference type="InterPro" id="IPR011050">
    <property type="entry name" value="Pectin_lyase_fold/virulence"/>
</dbReference>
<dbReference type="SMART" id="SM00710">
    <property type="entry name" value="PbH1"/>
    <property type="match status" value="7"/>
</dbReference>
<evidence type="ECO:0000313" key="7">
    <source>
        <dbReference type="Proteomes" id="UP001177023"/>
    </source>
</evidence>
<gene>
    <name evidence="6" type="ORF">MSPICULIGERA_LOCUS15360</name>
</gene>
<evidence type="ECO:0000256" key="1">
    <source>
        <dbReference type="ARBA" id="ARBA00004316"/>
    </source>
</evidence>
<dbReference type="PANTHER" id="PTHR24033:SF151">
    <property type="entry name" value="NOTCH 2"/>
    <property type="match status" value="1"/>
</dbReference>
<feature type="compositionally biased region" description="Low complexity" evidence="4">
    <location>
        <begin position="2523"/>
        <end position="2542"/>
    </location>
</feature>
<evidence type="ECO:0000313" key="6">
    <source>
        <dbReference type="EMBL" id="CAJ0577081.1"/>
    </source>
</evidence>
<feature type="compositionally biased region" description="Low complexity" evidence="4">
    <location>
        <begin position="2468"/>
        <end position="2477"/>
    </location>
</feature>
<dbReference type="SMART" id="SM00181">
    <property type="entry name" value="EGF"/>
    <property type="match status" value="4"/>
</dbReference>
<dbReference type="Pfam" id="PF13229">
    <property type="entry name" value="Beta_helix"/>
    <property type="match status" value="1"/>
</dbReference>
<dbReference type="InterPro" id="IPR006626">
    <property type="entry name" value="PbH1"/>
</dbReference>
<feature type="region of interest" description="Disordered" evidence="4">
    <location>
        <begin position="2437"/>
        <end position="2546"/>
    </location>
</feature>
<feature type="domain" description="EGF-like" evidence="5">
    <location>
        <begin position="906"/>
        <end position="940"/>
    </location>
</feature>
<dbReference type="InterPro" id="IPR039448">
    <property type="entry name" value="Beta_helix"/>
</dbReference>
<dbReference type="InterPro" id="IPR000742">
    <property type="entry name" value="EGF"/>
</dbReference>
<dbReference type="PROSITE" id="PS50026">
    <property type="entry name" value="EGF_3"/>
    <property type="match status" value="2"/>
</dbReference>
<feature type="disulfide bond" evidence="3">
    <location>
        <begin position="975"/>
        <end position="985"/>
    </location>
</feature>
<feature type="disulfide bond" evidence="3">
    <location>
        <begin position="993"/>
        <end position="1002"/>
    </location>
</feature>
<comment type="subcellular location">
    <subcellularLocation>
        <location evidence="1">Cell projection</location>
    </subcellularLocation>
</comment>
<keyword evidence="3" id="KW-0245">EGF-like domain</keyword>
<dbReference type="Gene3D" id="2.10.25.10">
    <property type="entry name" value="Laminin"/>
    <property type="match status" value="2"/>
</dbReference>
<dbReference type="InterPro" id="IPR012334">
    <property type="entry name" value="Pectin_lyas_fold"/>
</dbReference>
<keyword evidence="3" id="KW-1015">Disulfide bond</keyword>
<proteinExistence type="predicted"/>
<dbReference type="Gene3D" id="2.60.40.10">
    <property type="entry name" value="Immunoglobulins"/>
    <property type="match status" value="1"/>
</dbReference>
<dbReference type="CDD" id="cd11304">
    <property type="entry name" value="Cadherin_repeat"/>
    <property type="match status" value="1"/>
</dbReference>
<sequence>MYNFSLQKCAREMLLRLLLYCIGGALASFLRVETGHRNIQIEGRDPYPGHFTKVTFTEQTCIRAVSIHCLVPLTGAEEIDLLYSPCENEQWRVAHYNNKEARFFLKASTNRRQAAERGLAAPSVCGGSATPRRHRRHRAPFPLRAQETGPVKKRTKRAADQTPDKIYSLSDSPYRIDENITVARGQRFDVEPGVRITFAPNTGILVYGTLYIKGSLEQPVYLEAAEAGSWLGVIVSSTEAPSSFTYLNVSGSIYGITIRDSPSFPTFDHVIADSNRNGFTFETSKTPATDDTPLRVFKASAVHSAENGFNVVGETPILLDACLAASNRLHGIYVERVSSIALLNSHVFSNDGDGIVFNTTQAVSIANTLIGANGQHGIRVQSGKHSAQAEFNLLGVNITNHATHPAIRLDACENAEIYLNSCHIYDNHDGVLVIDGRSDTCEIKLYRGNFTRNRGPALHLETLTHGTVHLEQNTFASNHMNARADREALVNSNCEVTSGPSRKPSLDDIRLNHWALGSEKEILLRICAISADANSAALYLPFANYTGGLLIQDNQPIPPFTHLYNTIPNNGRAYVVSENMTIPEDKVVIIEPGVQIRFLKDAKLIVLGKLYANGSASTPIKLGGSQEGAQWPGIRLAPKPVVDLGGTTVTGAQTIGLYVEERGKGVKISNLKIEQSDGFGVDFEKPMGNVTLENITCGAVPSNLRIIGANFVENTAQPLKLDLGECAGAQLLANSVERNSAGPDDALLKIAISPKIDDNPISKVAIFANKFNGNTASRSTLELSNGSGKRFNGTLYGNTFTGNANNEAVLEVDSNSYRISGNEFRDPQTPFEVLFTGAGQLHLGDNVWGTQTIEAIKQKISCSEERRVCDDGQISVIPPRAVPVDPATIHTLPEGTETACPGDCGGHEICPQLKNCSGHGYCTSSDICKCEEGFAGNDCSVELCSTRNCEHGFCEAGICKCEPGWTGKHCSLGLCANECSYSGICVGPAQCKCFADYTGTKCEKCATKECVGCEPDCKHGVCDAESGTCRCTNGWSGAACDVCATNSCPTDPSISYILPQTADVGQGNGIVSVYGQDLPSDATYRCLYGTSTAPGKYINSHLVRCSLPEGSSEAYQVKLDVLTPAKSEAIDWEIGVPPSYQATVEGTEVVGNTQKRRIYGRIDKPLANRPVAVRIRRQDADLGVEEYTVMTGESGRFSFEYTPQYGGVYAVAAHHPGVKVDDWSNGVELSWSNPSVKVTYHDRPSIEELKQGLEFEVQNTGDGVLSGWQIPPSIAPREAARIIAKFDVEDGFSGPITLILVADGGFSYVIRLEVTTKKAKGILTAIPESLVVPLVYNALPTIQVRLDTSGTTFYSPIELGYDTRPSPFYLIGSDPPLNDYAEYSNNVSGLSLTLGASPSGNKQNGTIRIVYRTDTILRIPYTFSRRETELFNLAICLKDENFLNTVSAAANAQIDLVNSLSKAVMNPRGAVVNGPPQIFTLYPGYYQLTIYSDSHQKYEEPILIGTSELELYADGPASKDTFVILDAFEDDNIKLEPPKSALVMGGSTRAELAVKRSSSLFGNSAKCDAILLQIPYRVARNGSREIGLEAQLILAKTEKPKVLCDVASKTIVRCNCAAAVRRECREKYESPVACGQGWAKIADDTTSLENLAMIFHLIAECQQVQVHFEDLLTSVSEQNDPSSDAIDAQAISYAAHFMQFLQNLESIVPFDQLRAISAQEWNKFFKAISDSSAGGPAIWETEKLELGQKGSAVENLAATWNNSVTEWTAGKIVPFEALPNPTVIYDQVHQVVSSADKLKALSRQAGAPNPFALLHAYFGKLAMGTEKSEDACAEAFVLVEPDTVVENAMVTLRVQFRNLRRTSLTGVNLKIEWIRADAYTPEVKFATGIFSYTGIFALDGTQSLPAGTSFRATAKYTTAPVLPLKRDVFYQPIVVISFENEGTRTIQKLETPDLKITPKPNIQVYYLLKSNGDDSKLFNITAIFANKGYVPLDNVKVINTALEILGPNLGPVGYRIEGLTVDGTQRNGALSYELGTIRPGATKTAAYQMSALDVGKLSSIRAQVLAGGKLLPLDDNKAFTVKQLLNKGLLISPLDTPQPEFFFDTATADVTNLIHLQNIKTTSTDSTADGRPYKHILAVFSNPESTAFSGSLLGKVQLPAMPSTFRLIRLTEVDAKLSTTQRNLNGARWTEAEGNSLNFIDKEATLPLPLNTISYEAIFGDPAQFDEPVFEKGSYRIQVLPESWPTSGSKIGSVAAYSPDGSPLEYALYSRTGDATYAIDSQTGEIYAERLPAENQDRCLIVEAKTKNGKIERVPLTINTGGSQKGCVAIDTSELKPLLHSENENPGAPTESPWKTTGTWTTVTTSKTTQTAVTAPTTEATTSKGDDTDWSTYSITPDTDLPEMSTTETAETTTEEWPETIVTGPDQELSTISYTSTDYPDTPEATAETTETSEAVTWPTIPVSPDSTPEIVTLTTERTTETDSEPTEVTTESEAQSTQESAQTTLEPPEPTTENFYSVFPDSTPATLETESTLSTSEAETTMEPEKTTFKEIEIFPEPPLFPDGDDESDPTTGKPSQFTTGLPLPGLTTTLAPDDYVGQACARRSQAIWALICDLGQLSKDHKANPIV</sequence>
<dbReference type="Gene3D" id="2.60.40.60">
    <property type="entry name" value="Cadherins"/>
    <property type="match status" value="1"/>
</dbReference>
<comment type="caution">
    <text evidence="6">The sequence shown here is derived from an EMBL/GenBank/DDBJ whole genome shotgun (WGS) entry which is preliminary data.</text>
</comment>
<dbReference type="EMBL" id="CATQJA010002648">
    <property type="protein sequence ID" value="CAJ0577081.1"/>
    <property type="molecule type" value="Genomic_DNA"/>
</dbReference>
<dbReference type="Proteomes" id="UP001177023">
    <property type="component" value="Unassembled WGS sequence"/>
</dbReference>
<feature type="region of interest" description="Disordered" evidence="4">
    <location>
        <begin position="2367"/>
        <end position="2417"/>
    </location>
</feature>
<feature type="disulfide bond" evidence="3">
    <location>
        <begin position="930"/>
        <end position="939"/>
    </location>
</feature>
<dbReference type="PROSITE" id="PS01186">
    <property type="entry name" value="EGF_2"/>
    <property type="match status" value="1"/>
</dbReference>
<keyword evidence="7" id="KW-1185">Reference proteome</keyword>
<dbReference type="PANTHER" id="PTHR24033">
    <property type="entry name" value="EGF-LIKE DOMAIN-CONTAINING PROTEIN"/>
    <property type="match status" value="1"/>
</dbReference>